<proteinExistence type="predicted"/>
<dbReference type="InParanoid" id="A0A3Q7GZD5"/>
<dbReference type="Gramene" id="Solyc06g072400.2.1">
    <property type="protein sequence ID" value="Solyc06g072400.2.1"/>
    <property type="gene ID" value="Solyc06g072400.2"/>
</dbReference>
<dbReference type="Proteomes" id="UP000004994">
    <property type="component" value="Chromosome 6"/>
</dbReference>
<accession>A0A3Q7GZD5</accession>
<keyword evidence="2" id="KW-1185">Reference proteome</keyword>
<evidence type="ECO:0000313" key="2">
    <source>
        <dbReference type="Proteomes" id="UP000004994"/>
    </source>
</evidence>
<organism evidence="1">
    <name type="scientific">Solanum lycopersicum</name>
    <name type="common">Tomato</name>
    <name type="synonym">Lycopersicon esculentum</name>
    <dbReference type="NCBI Taxonomy" id="4081"/>
    <lineage>
        <taxon>Eukaryota</taxon>
        <taxon>Viridiplantae</taxon>
        <taxon>Streptophyta</taxon>
        <taxon>Embryophyta</taxon>
        <taxon>Tracheophyta</taxon>
        <taxon>Spermatophyta</taxon>
        <taxon>Magnoliopsida</taxon>
        <taxon>eudicotyledons</taxon>
        <taxon>Gunneridae</taxon>
        <taxon>Pentapetalae</taxon>
        <taxon>asterids</taxon>
        <taxon>lamiids</taxon>
        <taxon>Solanales</taxon>
        <taxon>Solanaceae</taxon>
        <taxon>Solanoideae</taxon>
        <taxon>Solaneae</taxon>
        <taxon>Solanum</taxon>
        <taxon>Solanum subgen. Lycopersicon</taxon>
    </lineage>
</organism>
<reference evidence="1" key="1">
    <citation type="journal article" date="2012" name="Nature">
        <title>The tomato genome sequence provides insights into fleshy fruit evolution.</title>
        <authorList>
            <consortium name="Tomato Genome Consortium"/>
        </authorList>
    </citation>
    <scope>NUCLEOTIDE SEQUENCE [LARGE SCALE GENOMIC DNA]</scope>
    <source>
        <strain evidence="1">cv. Heinz 1706</strain>
    </source>
</reference>
<dbReference type="EnsemblPlants" id="Solyc06g072400.2.1">
    <property type="protein sequence ID" value="Solyc06g072400.2.1"/>
    <property type="gene ID" value="Solyc06g072400.2"/>
</dbReference>
<name>A0A3Q7GZD5_SOLLC</name>
<reference evidence="1" key="2">
    <citation type="submission" date="2019-01" db="UniProtKB">
        <authorList>
            <consortium name="EnsemblPlants"/>
        </authorList>
    </citation>
    <scope>IDENTIFICATION</scope>
    <source>
        <strain evidence="1">cv. Heinz 1706</strain>
    </source>
</reference>
<dbReference type="AlphaFoldDB" id="A0A3Q7GZD5"/>
<sequence>MLRFPHPPPSPSPRRSLQEEEELVGTQIGYRHNHMVQSRLDFGCMKQASALYVVIWLPEEKKEMRNREMQMPLKYYHAQDFLATHFSICQEKFYSTSIHQKKNIQRLEFPHPRNFVKVTVVDSCYRTSCQSDDNRVNSLIMLPKVKKPALLFCSKTIAAD</sequence>
<protein>
    <submittedName>
        <fullName evidence="1">Uncharacterized protein</fullName>
    </submittedName>
</protein>
<evidence type="ECO:0000313" key="1">
    <source>
        <dbReference type="EnsemblPlants" id="Solyc06g072400.2.1"/>
    </source>
</evidence>